<evidence type="ECO:0000313" key="5">
    <source>
        <dbReference type="EMBL" id="CEL67008.1"/>
    </source>
</evidence>
<protein>
    <submittedName>
        <fullName evidence="5">Rhoptry kinase family protein ROP28, putative</fullName>
    </submittedName>
</protein>
<sequence>MTERKARHTTPAQFTPQSPASVLSSPPHVFLLVIQLLLLAATLLTLDVGAQLAHQQLPWRAQTPLEPYGRRQNYNPFLRQASPRSGQVRHMLDRLDRGQQKIRRGAPLRNSTDVLYQPPVNRVESPCIRGRARIPPTPTSGRSYDPLHLGIIFGLPMNGRDPAGLLGRRYEQRTFFRQRHVPAPADAHTMTDWADPQKIRPLDAGLLYEGKQVIARTVKAAQRMDTYLPSFLALHMSPRSNLRVAEGDQLKRNHEDDEEPSEETGIWDTAATRQWMKPIRSHHFRTDDFIAMGLPSGAQHESKDSNWPLNTAAFVETPSGVNQWTRPVGFLNAVKWFWPQGTIAKVVDDRGITHSLTWRKLLGVGGMGGVLFVEDEDEPLTSPLKRFAGKIIYQQSEPSYELSQAKKYLYQIRDEEIGVASLFEQAALSLHDCPPTTAGRMRFLFKKGFVLPQTMFRLEGTTQAPRLGDIVEASPEIVGSPDGLLMRLDPHVIAYPILGPDLENLEVPEWNLSTITYTIYKLTHLMATMQEMNLVHTDVKAENFLAGDDGELFVADLAMAVKAGPATLTPCFQGTVSYLDPKVAACAGRYGSQSPTAKRDAYALGVTFYKLLCRRKPFQLEQLEHEATEQDQKRQPSYSGALHLLSGISKLRRKDWVERECPIADESLLTITKLLLDPQEGTRWTPLDLVKKVPFFKPVPGI</sequence>
<keyword evidence="5" id="KW-0418">Kinase</keyword>
<feature type="region of interest" description="Disordered" evidence="2">
    <location>
        <begin position="1"/>
        <end position="20"/>
    </location>
</feature>
<dbReference type="GO" id="GO:0004672">
    <property type="term" value="F:protein kinase activity"/>
    <property type="evidence" value="ECO:0007669"/>
    <property type="project" value="InterPro"/>
</dbReference>
<feature type="binding site" evidence="1">
    <location>
        <position position="390"/>
    </location>
    <ligand>
        <name>ATP</name>
        <dbReference type="ChEBI" id="CHEBI:30616"/>
    </ligand>
</feature>
<evidence type="ECO:0000256" key="2">
    <source>
        <dbReference type="SAM" id="MobiDB-lite"/>
    </source>
</evidence>
<dbReference type="Gene3D" id="1.10.510.10">
    <property type="entry name" value="Transferase(Phosphotransferase) domain 1"/>
    <property type="match status" value="1"/>
</dbReference>
<keyword evidence="3" id="KW-0812">Transmembrane</keyword>
<dbReference type="PROSITE" id="PS50011">
    <property type="entry name" value="PROTEIN_KINASE_DOM"/>
    <property type="match status" value="1"/>
</dbReference>
<feature type="compositionally biased region" description="Polar residues" evidence="2">
    <location>
        <begin position="10"/>
        <end position="20"/>
    </location>
</feature>
<feature type="domain" description="Protein kinase" evidence="4">
    <location>
        <begin position="356"/>
        <end position="696"/>
    </location>
</feature>
<dbReference type="PROSITE" id="PS00107">
    <property type="entry name" value="PROTEIN_KINASE_ATP"/>
    <property type="match status" value="1"/>
</dbReference>
<proteinExistence type="predicted"/>
<keyword evidence="1" id="KW-0547">Nucleotide-binding</keyword>
<dbReference type="InterPro" id="IPR000719">
    <property type="entry name" value="Prot_kinase_dom"/>
</dbReference>
<keyword evidence="5" id="KW-0808">Transferase</keyword>
<evidence type="ECO:0000256" key="3">
    <source>
        <dbReference type="SAM" id="Phobius"/>
    </source>
</evidence>
<name>A0A0F7UAZ9_NEOCL</name>
<gene>
    <name evidence="5" type="ORF">BN1204_028130</name>
</gene>
<dbReference type="InterPro" id="IPR017441">
    <property type="entry name" value="Protein_kinase_ATP_BS"/>
</dbReference>
<dbReference type="EMBL" id="LN714482">
    <property type="protein sequence ID" value="CEL67008.1"/>
    <property type="molecule type" value="Genomic_DNA"/>
</dbReference>
<dbReference type="Pfam" id="PF00069">
    <property type="entry name" value="Pkinase"/>
    <property type="match status" value="1"/>
</dbReference>
<dbReference type="GO" id="GO:0005524">
    <property type="term" value="F:ATP binding"/>
    <property type="evidence" value="ECO:0007669"/>
    <property type="project" value="UniProtKB-UniRule"/>
</dbReference>
<keyword evidence="1" id="KW-0067">ATP-binding</keyword>
<dbReference type="PANTHER" id="PTHR24347">
    <property type="entry name" value="SERINE/THREONINE-PROTEIN KINASE"/>
    <property type="match status" value="1"/>
</dbReference>
<organism evidence="5">
    <name type="scientific">Neospora caninum (strain Liverpool)</name>
    <dbReference type="NCBI Taxonomy" id="572307"/>
    <lineage>
        <taxon>Eukaryota</taxon>
        <taxon>Sar</taxon>
        <taxon>Alveolata</taxon>
        <taxon>Apicomplexa</taxon>
        <taxon>Conoidasida</taxon>
        <taxon>Coccidia</taxon>
        <taxon>Eucoccidiorida</taxon>
        <taxon>Eimeriorina</taxon>
        <taxon>Sarcocystidae</taxon>
        <taxon>Neospora</taxon>
    </lineage>
</organism>
<dbReference type="SMART" id="SM00220">
    <property type="entry name" value="S_TKc"/>
    <property type="match status" value="1"/>
</dbReference>
<feature type="transmembrane region" description="Helical" evidence="3">
    <location>
        <begin position="29"/>
        <end position="50"/>
    </location>
</feature>
<evidence type="ECO:0000259" key="4">
    <source>
        <dbReference type="PROSITE" id="PS50011"/>
    </source>
</evidence>
<feature type="region of interest" description="Disordered" evidence="2">
    <location>
        <begin position="68"/>
        <end position="88"/>
    </location>
</feature>
<keyword evidence="3" id="KW-0472">Membrane</keyword>
<keyword evidence="3" id="KW-1133">Transmembrane helix</keyword>
<evidence type="ECO:0000256" key="1">
    <source>
        <dbReference type="PROSITE-ProRule" id="PRU10141"/>
    </source>
</evidence>
<reference evidence="5" key="1">
    <citation type="journal article" date="2015" name="PLoS ONE">
        <title>Comprehensive Evaluation of Toxoplasma gondii VEG and Neospora caninum LIV Genomes with Tachyzoite Stage Transcriptome and Proteome Defines Novel Transcript Features.</title>
        <authorList>
            <person name="Ramaprasad A."/>
            <person name="Mourier T."/>
            <person name="Naeem R."/>
            <person name="Malas T.B."/>
            <person name="Moussa E."/>
            <person name="Panigrahi A."/>
            <person name="Vermont S.J."/>
            <person name="Otto T.D."/>
            <person name="Wastling J."/>
            <person name="Pain A."/>
        </authorList>
    </citation>
    <scope>NUCLEOTIDE SEQUENCE</scope>
    <source>
        <strain evidence="5">Liverpool</strain>
    </source>
</reference>
<dbReference type="AlphaFoldDB" id="A0A0F7UAZ9"/>
<dbReference type="InterPro" id="IPR011009">
    <property type="entry name" value="Kinase-like_dom_sf"/>
</dbReference>
<dbReference type="SUPFAM" id="SSF56112">
    <property type="entry name" value="Protein kinase-like (PK-like)"/>
    <property type="match status" value="1"/>
</dbReference>
<accession>A0A0F7UAZ9</accession>